<keyword evidence="1" id="KW-1133">Transmembrane helix</keyword>
<proteinExistence type="predicted"/>
<dbReference type="AlphaFoldDB" id="A0A381N148"/>
<accession>A0A381N148</accession>
<protein>
    <submittedName>
        <fullName evidence="2">Uncharacterized protein</fullName>
    </submittedName>
</protein>
<sequence>VIRHHLAFLFITVSFCLIIIGCNSLHIRISAAPPKRAIAQAPLKKSILKELDWSGKEILFVKIGDNYKSFKTINSKFSLLNENDRFINYSKLENQYGKILGKFYRNRSEYLLIQMNDGRNIKYARTNWELAENIPPPYCCFTDEIVKIKKMIGQTIWLNKTKKFLYPSTTTFFTFSKKPFDRFDEVKITDIYPYYNGGFDRPLWLMIKSKDGRAGYVKYNYKDRSKGFVDNYYYTTDPFPKEWGDETIDIVKSGRISVGMTERQVRISWGNPSYINTTVTRQGKSEQWVYNNFKPDLVYIKNGKVDSIHN</sequence>
<evidence type="ECO:0000313" key="2">
    <source>
        <dbReference type="EMBL" id="SUZ48296.1"/>
    </source>
</evidence>
<dbReference type="EMBL" id="UINC01000061">
    <property type="protein sequence ID" value="SUZ48296.1"/>
    <property type="molecule type" value="Genomic_DNA"/>
</dbReference>
<reference evidence="2" key="1">
    <citation type="submission" date="2018-05" db="EMBL/GenBank/DDBJ databases">
        <authorList>
            <person name="Lanie J.A."/>
            <person name="Ng W.-L."/>
            <person name="Kazmierczak K.M."/>
            <person name="Andrzejewski T.M."/>
            <person name="Davidsen T.M."/>
            <person name="Wayne K.J."/>
            <person name="Tettelin H."/>
            <person name="Glass J.I."/>
            <person name="Rusch D."/>
            <person name="Podicherti R."/>
            <person name="Tsui H.-C.T."/>
            <person name="Winkler M.E."/>
        </authorList>
    </citation>
    <scope>NUCLEOTIDE SEQUENCE</scope>
</reference>
<keyword evidence="1" id="KW-0812">Transmembrane</keyword>
<gene>
    <name evidence="2" type="ORF">METZ01_LOCUS1150</name>
</gene>
<name>A0A381N148_9ZZZZ</name>
<feature type="transmembrane region" description="Helical" evidence="1">
    <location>
        <begin position="6"/>
        <end position="26"/>
    </location>
</feature>
<evidence type="ECO:0000256" key="1">
    <source>
        <dbReference type="SAM" id="Phobius"/>
    </source>
</evidence>
<organism evidence="2">
    <name type="scientific">marine metagenome</name>
    <dbReference type="NCBI Taxonomy" id="408172"/>
    <lineage>
        <taxon>unclassified sequences</taxon>
        <taxon>metagenomes</taxon>
        <taxon>ecological metagenomes</taxon>
    </lineage>
</organism>
<keyword evidence="1" id="KW-0472">Membrane</keyword>
<feature type="non-terminal residue" evidence="2">
    <location>
        <position position="1"/>
    </location>
</feature>